<sequence>MPFDKNKQQAFQAAQQAFVEAQHATEDLHYEDVDYGHEHKLAQQEINEAFQVIEKAHITATEHQKEQLRAYEKELERMRQLLQD</sequence>
<reference evidence="1 2" key="1">
    <citation type="submission" date="2020-08" db="EMBL/GenBank/DDBJ databases">
        <title>Genomic Encyclopedia of Type Strains, Phase IV (KMG-IV): sequencing the most valuable type-strain genomes for metagenomic binning, comparative biology and taxonomic classification.</title>
        <authorList>
            <person name="Goeker M."/>
        </authorList>
    </citation>
    <scope>NUCLEOTIDE SEQUENCE [LARGE SCALE GENOMIC DNA]</scope>
    <source>
        <strain evidence="1 2">DSM 24696</strain>
    </source>
</reference>
<dbReference type="RefSeq" id="WP_184664882.1">
    <property type="nucleotide sequence ID" value="NZ_JACHHB010000013.1"/>
</dbReference>
<evidence type="ECO:0000313" key="1">
    <source>
        <dbReference type="EMBL" id="MBB5174458.1"/>
    </source>
</evidence>
<protein>
    <recommendedName>
        <fullName evidence="3">Small, acid-soluble spore protein N</fullName>
    </recommendedName>
</protein>
<evidence type="ECO:0008006" key="3">
    <source>
        <dbReference type="Google" id="ProtNLM"/>
    </source>
</evidence>
<dbReference type="Proteomes" id="UP000551878">
    <property type="component" value="Unassembled WGS sequence"/>
</dbReference>
<dbReference type="EMBL" id="JACHHB010000013">
    <property type="protein sequence ID" value="MBB5174458.1"/>
    <property type="molecule type" value="Genomic_DNA"/>
</dbReference>
<accession>A0A840QT22</accession>
<dbReference type="AlphaFoldDB" id="A0A840QT22"/>
<name>A0A840QT22_9BACI</name>
<keyword evidence="2" id="KW-1185">Reference proteome</keyword>
<comment type="caution">
    <text evidence="1">The sequence shown here is derived from an EMBL/GenBank/DDBJ whole genome shotgun (WGS) entry which is preliminary data.</text>
</comment>
<organism evidence="1 2">
    <name type="scientific">Texcoconibacillus texcoconensis</name>
    <dbReference type="NCBI Taxonomy" id="1095777"/>
    <lineage>
        <taxon>Bacteria</taxon>
        <taxon>Bacillati</taxon>
        <taxon>Bacillota</taxon>
        <taxon>Bacilli</taxon>
        <taxon>Bacillales</taxon>
        <taxon>Bacillaceae</taxon>
        <taxon>Texcoconibacillus</taxon>
    </lineage>
</organism>
<gene>
    <name evidence="1" type="ORF">HNQ41_002673</name>
</gene>
<evidence type="ECO:0000313" key="2">
    <source>
        <dbReference type="Proteomes" id="UP000551878"/>
    </source>
</evidence>
<proteinExistence type="predicted"/>